<feature type="domain" description="Rhodopsin" evidence="7">
    <location>
        <begin position="1"/>
        <end position="201"/>
    </location>
</feature>
<comment type="similarity">
    <text evidence="5">Belongs to the SAT4 family.</text>
</comment>
<protein>
    <recommendedName>
        <fullName evidence="7">Rhodopsin domain-containing protein</fullName>
    </recommendedName>
</protein>
<dbReference type="OrthoDB" id="5278984at2759"/>
<feature type="transmembrane region" description="Helical" evidence="6">
    <location>
        <begin position="97"/>
        <end position="127"/>
    </location>
</feature>
<evidence type="ECO:0000313" key="8">
    <source>
        <dbReference type="EMBL" id="KAF2865636.1"/>
    </source>
</evidence>
<evidence type="ECO:0000256" key="3">
    <source>
        <dbReference type="ARBA" id="ARBA00022989"/>
    </source>
</evidence>
<accession>A0A7C8M132</accession>
<dbReference type="InterPro" id="IPR049326">
    <property type="entry name" value="Rhodopsin_dom_fungi"/>
</dbReference>
<dbReference type="EMBL" id="JAADJZ010000032">
    <property type="protein sequence ID" value="KAF2865636.1"/>
    <property type="molecule type" value="Genomic_DNA"/>
</dbReference>
<dbReference type="PANTHER" id="PTHR33048">
    <property type="entry name" value="PTH11-LIKE INTEGRAL MEMBRANE PROTEIN (AFU_ORTHOLOGUE AFUA_5G11245)"/>
    <property type="match status" value="1"/>
</dbReference>
<evidence type="ECO:0000313" key="9">
    <source>
        <dbReference type="Proteomes" id="UP000481861"/>
    </source>
</evidence>
<reference evidence="8 9" key="1">
    <citation type="submission" date="2020-01" db="EMBL/GenBank/DDBJ databases">
        <authorList>
            <consortium name="DOE Joint Genome Institute"/>
            <person name="Haridas S."/>
            <person name="Albert R."/>
            <person name="Binder M."/>
            <person name="Bloem J."/>
            <person name="Labutti K."/>
            <person name="Salamov A."/>
            <person name="Andreopoulos B."/>
            <person name="Baker S.E."/>
            <person name="Barry K."/>
            <person name="Bills G."/>
            <person name="Bluhm B.H."/>
            <person name="Cannon C."/>
            <person name="Castanera R."/>
            <person name="Culley D.E."/>
            <person name="Daum C."/>
            <person name="Ezra D."/>
            <person name="Gonzalez J.B."/>
            <person name="Henrissat B."/>
            <person name="Kuo A."/>
            <person name="Liang C."/>
            <person name="Lipzen A."/>
            <person name="Lutzoni F."/>
            <person name="Magnuson J."/>
            <person name="Mondo S."/>
            <person name="Nolan M."/>
            <person name="Ohm R."/>
            <person name="Pangilinan J."/>
            <person name="Park H.-J.H."/>
            <person name="Ramirez L."/>
            <person name="Alfaro M."/>
            <person name="Sun H."/>
            <person name="Tritt A."/>
            <person name="Yoshinaga Y."/>
            <person name="Zwiers L.-H.L."/>
            <person name="Turgeon B.G."/>
            <person name="Goodwin S.B."/>
            <person name="Spatafora J.W."/>
            <person name="Crous P.W."/>
            <person name="Grigoriev I.V."/>
        </authorList>
    </citation>
    <scope>NUCLEOTIDE SEQUENCE [LARGE SCALE GENOMIC DNA]</scope>
    <source>
        <strain evidence="8 9">CBS 611.86</strain>
    </source>
</reference>
<dbReference type="InterPro" id="IPR052337">
    <property type="entry name" value="SAT4-like"/>
</dbReference>
<evidence type="ECO:0000256" key="5">
    <source>
        <dbReference type="ARBA" id="ARBA00038359"/>
    </source>
</evidence>
<dbReference type="GO" id="GO:0016020">
    <property type="term" value="C:membrane"/>
    <property type="evidence" value="ECO:0007669"/>
    <property type="project" value="UniProtKB-SubCell"/>
</dbReference>
<feature type="non-terminal residue" evidence="8">
    <location>
        <position position="1"/>
    </location>
</feature>
<gene>
    <name evidence="8" type="ORF">BDV95DRAFT_506625</name>
</gene>
<evidence type="ECO:0000259" key="7">
    <source>
        <dbReference type="Pfam" id="PF20684"/>
    </source>
</evidence>
<organism evidence="8 9">
    <name type="scientific">Massariosphaeria phaeospora</name>
    <dbReference type="NCBI Taxonomy" id="100035"/>
    <lineage>
        <taxon>Eukaryota</taxon>
        <taxon>Fungi</taxon>
        <taxon>Dikarya</taxon>
        <taxon>Ascomycota</taxon>
        <taxon>Pezizomycotina</taxon>
        <taxon>Dothideomycetes</taxon>
        <taxon>Pleosporomycetidae</taxon>
        <taxon>Pleosporales</taxon>
        <taxon>Pleosporales incertae sedis</taxon>
        <taxon>Massariosphaeria</taxon>
    </lineage>
</organism>
<dbReference type="AlphaFoldDB" id="A0A7C8M132"/>
<keyword evidence="9" id="KW-1185">Reference proteome</keyword>
<evidence type="ECO:0000256" key="4">
    <source>
        <dbReference type="ARBA" id="ARBA00023136"/>
    </source>
</evidence>
<keyword evidence="2 6" id="KW-0812">Transmembrane</keyword>
<evidence type="ECO:0000256" key="2">
    <source>
        <dbReference type="ARBA" id="ARBA00022692"/>
    </source>
</evidence>
<keyword evidence="4 6" id="KW-0472">Membrane</keyword>
<comment type="caution">
    <text evidence="8">The sequence shown here is derived from an EMBL/GenBank/DDBJ whole genome shotgun (WGS) entry which is preliminary data.</text>
</comment>
<dbReference type="PANTHER" id="PTHR33048:SF31">
    <property type="entry name" value="INTEGRAL MEMBRANE PROTEIN"/>
    <property type="match status" value="1"/>
</dbReference>
<feature type="transmembrane region" description="Helical" evidence="6">
    <location>
        <begin position="139"/>
        <end position="157"/>
    </location>
</feature>
<feature type="transmembrane region" description="Helical" evidence="6">
    <location>
        <begin position="56"/>
        <end position="77"/>
    </location>
</feature>
<sequence>GVGAHAYRISVWDQVQGRKWYLFASIDYTISSIPLKLSICVQLLRITSGIRKGYAYCLYGLMALTTTSAIARILVWITRCKPFAASWNPALGHCQSAQTILVATYVFSAVSIFDDWACAILPVFLLWNVQLSLRNKLQVGFILSLGVLASIATSLRFRHLLSYVSQDDYLYGLATLSTWSQTEVTLAITAGSLPALRPMLSQFTMFSSSSGRSKSKSRTRTLGQGGFLLKLRQLSRSRRVRHLGSVDDDGTTYTGHAAHAIGGADVEQGGGEADSASQTYILGEEREGQDIVIETHIEVKSSGKSDS</sequence>
<proteinExistence type="inferred from homology"/>
<comment type="subcellular location">
    <subcellularLocation>
        <location evidence="1">Membrane</location>
        <topology evidence="1">Multi-pass membrane protein</topology>
    </subcellularLocation>
</comment>
<evidence type="ECO:0000256" key="6">
    <source>
        <dbReference type="SAM" id="Phobius"/>
    </source>
</evidence>
<dbReference type="Proteomes" id="UP000481861">
    <property type="component" value="Unassembled WGS sequence"/>
</dbReference>
<evidence type="ECO:0000256" key="1">
    <source>
        <dbReference type="ARBA" id="ARBA00004141"/>
    </source>
</evidence>
<keyword evidence="3 6" id="KW-1133">Transmembrane helix</keyword>
<dbReference type="Pfam" id="PF20684">
    <property type="entry name" value="Fung_rhodopsin"/>
    <property type="match status" value="1"/>
</dbReference>
<name>A0A7C8M132_9PLEO</name>